<reference evidence="2" key="1">
    <citation type="journal article" date="2016" name="Genom Data">
        <title>Isolation and complete genome sequencing of Mimivirus bombay, a Giant Virus in sewage of Mumbai, India.</title>
        <authorList>
            <person name="Chatterjee A."/>
            <person name="Ali F."/>
            <person name="Bange D."/>
            <person name="Kondabagil K."/>
        </authorList>
    </citation>
    <scope>NUCLEOTIDE SEQUENCE [LARGE SCALE GENOMIC DNA]</scope>
    <source>
        <strain evidence="2">1</strain>
    </source>
</reference>
<keyword evidence="2" id="KW-0067">ATP-binding</keyword>
<keyword evidence="2" id="KW-0347">Helicase</keyword>
<dbReference type="GO" id="GO:0003688">
    <property type="term" value="F:DNA replication origin binding"/>
    <property type="evidence" value="ECO:0007669"/>
    <property type="project" value="InterPro"/>
</dbReference>
<dbReference type="Gene3D" id="3.40.50.300">
    <property type="entry name" value="P-loop containing nucleotide triphosphate hydrolases"/>
    <property type="match status" value="1"/>
</dbReference>
<proteinExistence type="predicted"/>
<organism evidence="2 3">
    <name type="scientific">Mimivirus Bombay</name>
    <dbReference type="NCBI Taxonomy" id="1835008"/>
    <lineage>
        <taxon>Viruses</taxon>
        <taxon>Varidnaviria</taxon>
        <taxon>Bamfordvirae</taxon>
        <taxon>Nucleocytoviricota</taxon>
        <taxon>Megaviricetes</taxon>
        <taxon>Imitervirales</taxon>
        <taxon>Mimiviridae</taxon>
        <taxon>Megamimivirinae</taxon>
        <taxon>Mimivirus</taxon>
        <taxon>Mimivirus bradfordmassiliense</taxon>
    </lineage>
</organism>
<dbReference type="GO" id="GO:0004386">
    <property type="term" value="F:helicase activity"/>
    <property type="evidence" value="ECO:0007669"/>
    <property type="project" value="UniProtKB-KW"/>
</dbReference>
<sequence length="1059" mass="124219">MKIFYYRNNLKNHLLENNISSRIHLSIQHKSNSYQYSFSENFDNFFKKTKELKTEGRFHLHELLLTGQKRKPYIDLEFIYPNETTFKKNYKDILVKLQKDIIAVFKSSYNEKITIDDILILDSSGKVDNGYKMSYHIIVSPIDRTLYYTDSKCSDSSAFHLYTQLINLDPSYQTHLDHNVYNSEPTLRMIGSYKIGSDRVLKPVDNKTFKPIEISVKQKYNYLLSHIQKPRTKLITPIIEQTIVKKEKIISFNSPTKTNISEQIMTYVKKYHPTTKYYGIIHGEKYELQDVLFYSFNYSNREEVCPISGTAHKSNGFYVIETSKGYFMKCHSDKCKNKKAKYLGPADATDMFVKCANQIDQQYLIMKGGIADAPKEPVKDIIINWLSNDKIKTLAVRSPMGTGKTTMIKKILDHYDNIKKILWISHRQTLSKQIYGSFKNHGFVNYMDQKGNLFEHDRLIIQIDSLKRIFKYDKDYNTVFKQYDLVIIDEIEGNMNHFMSPYLRKDSDFSVRQTFQKMLNCIDTAKKLLVLDADLGMRSKLFIDNFGKSIVVNNNYKPIQKIFEITNDLSSFQEILLADIKDGKNVCVVSMSASYLDKLEPKFAGLKYVIHTSKSDDKLKNELENVNYFWKKFQICCFSPTIECGVDFNEKHFDKIYCYLKNGSKTCSQRSLLQMVGRIRQLGNNKILCYYSGPTNIDADIYTYDDILGYFRHYEKINGRKVLENVEYKKFIANGEVTLKRVSANISLFDHIHIYNEVEESNKNHSMFITVLFKLIQRAGHSMIFNTVEEPEEVEPDNNVISHAEILSMINETKYKISDLMKKQSKNQLSRTEKLVLEKYFFMKNFGVKDSSNKDEFVKFHKKYANKEITFKHFKRFFGYDNPNNSIDELKHLDIFVSNKKPPNNNNNNFLDEHNDSKDAVRDKIIVNFLNLILDVKKNGYGPDDLGYTLTQDEHNTAVLTVAEQSMYFANEDKYRPLFNKNKGKFKEINEYNFKHYFKTVKAILQSYGIDYYRGNRKRVNSRREFEYSLSVDKQIRDIVDFKFGLSDTVDEFPNLFHK</sequence>
<evidence type="ECO:0000313" key="3">
    <source>
        <dbReference type="Proteomes" id="UP000241559"/>
    </source>
</evidence>
<keyword evidence="2" id="KW-0547">Nucleotide-binding</keyword>
<dbReference type="Pfam" id="PF02399">
    <property type="entry name" value="Herpes_ori_bp"/>
    <property type="match status" value="2"/>
</dbReference>
<dbReference type="InterPro" id="IPR003450">
    <property type="entry name" value="Replication_origin-bd"/>
</dbReference>
<evidence type="ECO:0000313" key="2">
    <source>
        <dbReference type="EMBL" id="AMZ02454.1"/>
    </source>
</evidence>
<dbReference type="GO" id="GO:0005524">
    <property type="term" value="F:ATP binding"/>
    <property type="evidence" value="ECO:0007669"/>
    <property type="project" value="InterPro"/>
</dbReference>
<dbReference type="InterPro" id="IPR027417">
    <property type="entry name" value="P-loop_NTPase"/>
</dbReference>
<name>A0A165X599_MIMIV</name>
<dbReference type="EMBL" id="KU761889">
    <property type="protein sequence ID" value="AMZ02454.1"/>
    <property type="molecule type" value="Genomic_DNA"/>
</dbReference>
<protein>
    <submittedName>
        <fullName evidence="2">Putative helicase</fullName>
    </submittedName>
</protein>
<dbReference type="SUPFAM" id="SSF52540">
    <property type="entry name" value="P-loop containing nucleoside triphosphate hydrolases"/>
    <property type="match status" value="1"/>
</dbReference>
<feature type="domain" description="Replication origin-binding protein" evidence="1">
    <location>
        <begin position="561"/>
        <end position="694"/>
    </location>
</feature>
<dbReference type="GO" id="GO:0006260">
    <property type="term" value="P:DNA replication"/>
    <property type="evidence" value="ECO:0007669"/>
    <property type="project" value="InterPro"/>
</dbReference>
<dbReference type="Proteomes" id="UP000241559">
    <property type="component" value="Segment"/>
</dbReference>
<evidence type="ECO:0000259" key="1">
    <source>
        <dbReference type="Pfam" id="PF02399"/>
    </source>
</evidence>
<feature type="domain" description="Replication origin-binding protein" evidence="1">
    <location>
        <begin position="392"/>
        <end position="533"/>
    </location>
</feature>
<accession>A0A165X599</accession>
<keyword evidence="2" id="KW-0378">Hydrolase</keyword>